<accession>A0ABQ0P0B6</accession>
<keyword evidence="1" id="KW-0229">DNA integration</keyword>
<dbReference type="Gene3D" id="1.10.443.10">
    <property type="entry name" value="Intergrase catalytic core"/>
    <property type="match status" value="1"/>
</dbReference>
<evidence type="ECO:0000259" key="4">
    <source>
        <dbReference type="PROSITE" id="PS51900"/>
    </source>
</evidence>
<dbReference type="InterPro" id="IPR044068">
    <property type="entry name" value="CB"/>
</dbReference>
<dbReference type="SUPFAM" id="SSF56349">
    <property type="entry name" value="DNA breaking-rejoining enzymes"/>
    <property type="match status" value="1"/>
</dbReference>
<keyword evidence="2" id="KW-0233">DNA recombination</keyword>
<keyword evidence="6" id="KW-1185">Reference proteome</keyword>
<sequence>MVNLLEAFQEHHRNTGKTSYNSHTCTLLNQVGKLPSLSCLLTERKAADVRTFREAIKNIPLKGATINKRLSLIETAINFLNREHDTDLINYASSRYISSIEYADKRRSRRVSDEELPLILHHFKGPTTRNAAALILFCFHQGTRRSEAFNMIWDNINLAKSYTGHKDERSLVRSSHASPRKIHETVQQLQAQDSRTGSTTGAVFFRYCNT</sequence>
<comment type="caution">
    <text evidence="5">The sequence shown here is derived from an EMBL/GenBank/DDBJ whole genome shotgun (WGS) entry which is preliminary data.</text>
</comment>
<proteinExistence type="predicted"/>
<evidence type="ECO:0000313" key="6">
    <source>
        <dbReference type="Proteomes" id="UP001062901"/>
    </source>
</evidence>
<evidence type="ECO:0000256" key="1">
    <source>
        <dbReference type="ARBA" id="ARBA00022908"/>
    </source>
</evidence>
<dbReference type="EMBL" id="BAQD01000040">
    <property type="protein sequence ID" value="GBQ07621.1"/>
    <property type="molecule type" value="Genomic_DNA"/>
</dbReference>
<gene>
    <name evidence="5" type="ORF">AA15669_1460</name>
</gene>
<dbReference type="InterPro" id="IPR011010">
    <property type="entry name" value="DNA_brk_join_enz"/>
</dbReference>
<feature type="domain" description="Core-binding (CB)" evidence="4">
    <location>
        <begin position="1"/>
        <end position="81"/>
    </location>
</feature>
<evidence type="ECO:0000313" key="5">
    <source>
        <dbReference type="EMBL" id="GBQ07621.1"/>
    </source>
</evidence>
<keyword evidence="3" id="KW-0238">DNA-binding</keyword>
<reference evidence="5" key="1">
    <citation type="submission" date="2013-04" db="EMBL/GenBank/DDBJ databases">
        <title>The genome sequencing project of 58 acetic acid bacteria.</title>
        <authorList>
            <person name="Okamoto-Kainuma A."/>
            <person name="Ishikawa M."/>
            <person name="Umino S."/>
            <person name="Koizumi Y."/>
            <person name="Shiwa Y."/>
            <person name="Yoshikawa H."/>
            <person name="Matsutani M."/>
            <person name="Matsushita K."/>
        </authorList>
    </citation>
    <scope>NUCLEOTIDE SEQUENCE</scope>
    <source>
        <strain evidence="5">DSM 15669</strain>
    </source>
</reference>
<dbReference type="Proteomes" id="UP001062901">
    <property type="component" value="Unassembled WGS sequence"/>
</dbReference>
<evidence type="ECO:0000256" key="2">
    <source>
        <dbReference type="ARBA" id="ARBA00023172"/>
    </source>
</evidence>
<dbReference type="PROSITE" id="PS51900">
    <property type="entry name" value="CB"/>
    <property type="match status" value="1"/>
</dbReference>
<dbReference type="InterPro" id="IPR013762">
    <property type="entry name" value="Integrase-like_cat_sf"/>
</dbReference>
<name>A0ABQ0P0B6_9PROT</name>
<evidence type="ECO:0000256" key="3">
    <source>
        <dbReference type="PROSITE-ProRule" id="PRU01248"/>
    </source>
</evidence>
<protein>
    <recommendedName>
        <fullName evidence="4">Core-binding (CB) domain-containing protein</fullName>
    </recommendedName>
</protein>
<organism evidence="5 6">
    <name type="scientific">Saccharibacter floricola DSM 15669</name>
    <dbReference type="NCBI Taxonomy" id="1123227"/>
    <lineage>
        <taxon>Bacteria</taxon>
        <taxon>Pseudomonadati</taxon>
        <taxon>Pseudomonadota</taxon>
        <taxon>Alphaproteobacteria</taxon>
        <taxon>Acetobacterales</taxon>
        <taxon>Acetobacteraceae</taxon>
        <taxon>Saccharibacter</taxon>
    </lineage>
</organism>